<reference evidence="8" key="1">
    <citation type="journal article" date="2019" name="Int. J. Syst. Evol. Microbiol.">
        <title>The Global Catalogue of Microorganisms (GCM) 10K type strain sequencing project: providing services to taxonomists for standard genome sequencing and annotation.</title>
        <authorList>
            <consortium name="The Broad Institute Genomics Platform"/>
            <consortium name="The Broad Institute Genome Sequencing Center for Infectious Disease"/>
            <person name="Wu L."/>
            <person name="Ma J."/>
        </authorList>
    </citation>
    <scope>NUCLEOTIDE SEQUENCE [LARGE SCALE GENOMIC DNA]</scope>
    <source>
        <strain evidence="8">DT72</strain>
    </source>
</reference>
<evidence type="ECO:0000313" key="7">
    <source>
        <dbReference type="EMBL" id="MFD1811257.1"/>
    </source>
</evidence>
<keyword evidence="2" id="KW-0479">Metal-binding</keyword>
<feature type="domain" description="4Fe-4S Mo/W bis-MGD-type" evidence="6">
    <location>
        <begin position="8"/>
        <end position="64"/>
    </location>
</feature>
<dbReference type="InterPro" id="IPR006656">
    <property type="entry name" value="Mopterin_OxRdtase"/>
</dbReference>
<keyword evidence="8" id="KW-1185">Reference proteome</keyword>
<evidence type="ECO:0000256" key="3">
    <source>
        <dbReference type="ARBA" id="ARBA00023002"/>
    </source>
</evidence>
<proteinExistence type="predicted"/>
<gene>
    <name evidence="7" type="ORF">ACFSJG_03430</name>
</gene>
<dbReference type="InterPro" id="IPR006655">
    <property type="entry name" value="Mopterin_OxRdtase_prok_CS"/>
</dbReference>
<name>A0ABW4P039_9NOCA</name>
<dbReference type="Proteomes" id="UP001597286">
    <property type="component" value="Unassembled WGS sequence"/>
</dbReference>
<evidence type="ECO:0000313" key="8">
    <source>
        <dbReference type="Proteomes" id="UP001597286"/>
    </source>
</evidence>
<accession>A0ABW4P039</accession>
<keyword evidence="5" id="KW-0411">Iron-sulfur</keyword>
<dbReference type="RefSeq" id="WP_378483811.1">
    <property type="nucleotide sequence ID" value="NZ_JBHUFB010000006.1"/>
</dbReference>
<dbReference type="Gene3D" id="3.40.50.740">
    <property type="match status" value="1"/>
</dbReference>
<evidence type="ECO:0000256" key="4">
    <source>
        <dbReference type="ARBA" id="ARBA00023004"/>
    </source>
</evidence>
<dbReference type="Pfam" id="PF04879">
    <property type="entry name" value="Molybdop_Fe4S4"/>
    <property type="match status" value="1"/>
</dbReference>
<evidence type="ECO:0000256" key="2">
    <source>
        <dbReference type="ARBA" id="ARBA00022723"/>
    </source>
</evidence>
<dbReference type="SUPFAM" id="SSF53706">
    <property type="entry name" value="Formate dehydrogenase/DMSO reductase, domains 1-3"/>
    <property type="match status" value="1"/>
</dbReference>
<dbReference type="SUPFAM" id="SSF50692">
    <property type="entry name" value="ADC-like"/>
    <property type="match status" value="1"/>
</dbReference>
<dbReference type="PROSITE" id="PS00490">
    <property type="entry name" value="MOLYBDOPTERIN_PROK_2"/>
    <property type="match status" value="1"/>
</dbReference>
<organism evidence="7 8">
    <name type="scientific">Rhodococcus gannanensis</name>
    <dbReference type="NCBI Taxonomy" id="1960308"/>
    <lineage>
        <taxon>Bacteria</taxon>
        <taxon>Bacillati</taxon>
        <taxon>Actinomycetota</taxon>
        <taxon>Actinomycetes</taxon>
        <taxon>Mycobacteriales</taxon>
        <taxon>Nocardiaceae</taxon>
        <taxon>Rhodococcus</taxon>
    </lineage>
</organism>
<keyword evidence="1" id="KW-0004">4Fe-4S</keyword>
<dbReference type="EMBL" id="JBHUFB010000006">
    <property type="protein sequence ID" value="MFD1811257.1"/>
    <property type="molecule type" value="Genomic_DNA"/>
</dbReference>
<dbReference type="Gene3D" id="3.40.228.10">
    <property type="entry name" value="Dimethylsulfoxide Reductase, domain 2"/>
    <property type="match status" value="1"/>
</dbReference>
<dbReference type="Gene3D" id="2.20.25.90">
    <property type="entry name" value="ADC-like domains"/>
    <property type="match status" value="1"/>
</dbReference>
<evidence type="ECO:0000256" key="5">
    <source>
        <dbReference type="ARBA" id="ARBA00023014"/>
    </source>
</evidence>
<dbReference type="PANTHER" id="PTHR43105:SF9">
    <property type="entry name" value="NADPH-FE(3+) OXIDOREDUCTASE SUBUNIT ALPHA"/>
    <property type="match status" value="1"/>
</dbReference>
<dbReference type="InterPro" id="IPR006657">
    <property type="entry name" value="MoPterin_dinucl-bd_dom"/>
</dbReference>
<dbReference type="InterPro" id="IPR006963">
    <property type="entry name" value="Mopterin_OxRdtase_4Fe-4S_dom"/>
</dbReference>
<dbReference type="Pfam" id="PF01568">
    <property type="entry name" value="Molydop_binding"/>
    <property type="match status" value="1"/>
</dbReference>
<dbReference type="Pfam" id="PF00384">
    <property type="entry name" value="Molybdopterin"/>
    <property type="match status" value="1"/>
</dbReference>
<evidence type="ECO:0000259" key="6">
    <source>
        <dbReference type="PROSITE" id="PS51669"/>
    </source>
</evidence>
<keyword evidence="4" id="KW-0408">Iron</keyword>
<dbReference type="PANTHER" id="PTHR43105">
    <property type="entry name" value="RESPIRATORY NITRATE REDUCTASE"/>
    <property type="match status" value="1"/>
</dbReference>
<keyword evidence="3" id="KW-0560">Oxidoreductase</keyword>
<dbReference type="Gene3D" id="2.40.40.20">
    <property type="match status" value="1"/>
</dbReference>
<dbReference type="SMART" id="SM00926">
    <property type="entry name" value="Molybdop_Fe4S4"/>
    <property type="match status" value="1"/>
</dbReference>
<dbReference type="PROSITE" id="PS51669">
    <property type="entry name" value="4FE4S_MOW_BIS_MGD"/>
    <property type="match status" value="1"/>
</dbReference>
<protein>
    <submittedName>
        <fullName evidence="7">Molybdopterin-dependent oxidoreductase</fullName>
    </submittedName>
</protein>
<dbReference type="InterPro" id="IPR050123">
    <property type="entry name" value="Prok_molybdopt-oxidoreductase"/>
</dbReference>
<evidence type="ECO:0000256" key="1">
    <source>
        <dbReference type="ARBA" id="ARBA00022485"/>
    </source>
</evidence>
<comment type="caution">
    <text evidence="7">The sequence shown here is derived from an EMBL/GenBank/DDBJ whole genome shotgun (WGS) entry which is preliminary data.</text>
</comment>
<sequence length="722" mass="78434">MSTHTESTQTVARQCTLCEAHCGVLVTVENDRVTRIEGNPDDVLSHGYICPKATALADLHRDPDRLRRPMRRVGDGFEEIGWDEAFELIGSELRRVRKRHGRDSVAMYLGNPAAHSSSVIYGSALRAALLTKHFYSASSIDQFPQEFAAWKMFGSNVLMPITDIDRTHRLLILGANPAVSNGSITTMPDARGRIRDVRRRGGSVVVVDPRRTETARLADEHVAIRPGGDPYLLLGMLHTIFADGAHPPRGPVDVSGWDELAELVAPCTPEAMAPRSGVDADVIRRLARQHRDAPSAVAYARIGVCHHVTGTLTHWLVNTLNAVTANLDRPGGQMFATPPVDAARMLRRLGSGYGLWSDSRGERKAFRTELPVVGLADDILGDGTSPGPVRALITYAGNPVLSTPQAGRLDEALENLDFFVAVDMYLTETSRHADLVLPPTSHLEREEFDLLFPVFSVRNNARYNARAVEPAPGALEDWQIMAGILVEILPVPLRTLLTRPLRRLVDVFSPLRLAAVGVATGPHGVLRRGRRGLTLGRIRRTPGGVDLGPLESRLSTLISTPDRRVQLAPPELVEEALRLVAGGDDETGGEFDLRLIGRRHLRSNNSWLHNIPTMVKGRDRCTVLMHPDDAASRALVDGQPVTVRSRIGSIDVPVEVSDEIRVGTVAIPHGWGHDEKGVGWATAAAHPGANVNLLHDPKVTDTFTGNAAVNATMVNVAAAAAP</sequence>
<dbReference type="InterPro" id="IPR009010">
    <property type="entry name" value="Asp_de-COase-like_dom_sf"/>
</dbReference>